<feature type="transmembrane region" description="Helical" evidence="1">
    <location>
        <begin position="143"/>
        <end position="162"/>
    </location>
</feature>
<dbReference type="OrthoDB" id="10265389at2759"/>
<keyword evidence="5" id="KW-1185">Reference proteome</keyword>
<dbReference type="AlphaFoldDB" id="A0A653C4G2"/>
<feature type="transmembrane region" description="Helical" evidence="1">
    <location>
        <begin position="212"/>
        <end position="229"/>
    </location>
</feature>
<feature type="signal peptide" evidence="2">
    <location>
        <begin position="1"/>
        <end position="22"/>
    </location>
</feature>
<dbReference type="InterPro" id="IPR002656">
    <property type="entry name" value="Acyl_transf_3_dom"/>
</dbReference>
<feature type="transmembrane region" description="Helical" evidence="1">
    <location>
        <begin position="359"/>
        <end position="378"/>
    </location>
</feature>
<protein>
    <recommendedName>
        <fullName evidence="3">Acyltransferase 3 domain-containing protein</fullName>
    </recommendedName>
</protein>
<dbReference type="EMBL" id="CAACVG010006826">
    <property type="protein sequence ID" value="VEN42009.1"/>
    <property type="molecule type" value="Genomic_DNA"/>
</dbReference>
<dbReference type="GO" id="GO:0016747">
    <property type="term" value="F:acyltransferase activity, transferring groups other than amino-acyl groups"/>
    <property type="evidence" value="ECO:0007669"/>
    <property type="project" value="InterPro"/>
</dbReference>
<feature type="transmembrane region" description="Helical" evidence="1">
    <location>
        <begin position="249"/>
        <end position="273"/>
    </location>
</feature>
<feature type="transmembrane region" description="Helical" evidence="1">
    <location>
        <begin position="385"/>
        <end position="402"/>
    </location>
</feature>
<evidence type="ECO:0000313" key="4">
    <source>
        <dbReference type="EMBL" id="VEN42009.1"/>
    </source>
</evidence>
<reference evidence="4 5" key="1">
    <citation type="submission" date="2019-01" db="EMBL/GenBank/DDBJ databases">
        <authorList>
            <person name="Sayadi A."/>
        </authorList>
    </citation>
    <scope>NUCLEOTIDE SEQUENCE [LARGE SCALE GENOMIC DNA]</scope>
</reference>
<evidence type="ECO:0000256" key="1">
    <source>
        <dbReference type="SAM" id="Phobius"/>
    </source>
</evidence>
<keyword evidence="1" id="KW-0812">Transmembrane</keyword>
<dbReference type="PANTHER" id="PTHR11161">
    <property type="entry name" value="O-ACYLTRANSFERASE"/>
    <property type="match status" value="1"/>
</dbReference>
<feature type="transmembrane region" description="Helical" evidence="1">
    <location>
        <begin position="434"/>
        <end position="452"/>
    </location>
</feature>
<keyword evidence="1" id="KW-0472">Membrane</keyword>
<feature type="transmembrane region" description="Helical" evidence="1">
    <location>
        <begin position="578"/>
        <end position="602"/>
    </location>
</feature>
<sequence length="625" mass="71706">MFFRKVIFSGIILGGYFVDCFSSEMANIPPVFHQDSYDDCKLHEGVYCSFTYTLKPIQDNSTILWTVIKELSSNPYNYRHDILRHSICVTSSCPRLNTSSSQLEEEINNCYDQKYKSLGIAGSISNLKCEGISSEHPIDGVDIFLAFLFFTYVTVIAVATLLDKICDVHKVFGKRLGLVVEAFAIMKNWNRLKTIKPSPDVERLRSIQGIRFYNMVLVILTHVVLFNLMGPVANTIQTENLTHRWTTVFLASGPLCVSTFFMMSSWLLIHGLLDAFKHKKEISFKVLALVFINRYIRLTPTLAAIIAFQASWLRHFGDGPNWYHHVGEEFIRCRKNWWTNLLYIHNYVDPRNMCMQTSWYLALDSQYLPALLLTIWCIKKYPKTRWPLLGSLTILSMLLTFYENYTNRFPALLMPTPESLYGVNHTLKNRQWHIQYIGLFGNFGGPLMGLYFGYVYNKTRDIKMFTTKASKWAWWILVHVIGFGIIVIPGIFSLDTSREHSTFWASMHSATSRLIFSAGIGLGLLGLSQRTECYMKKVLEWPPTYVLGRLSYSAYLVHIPVLLFKIGVSRSPIFFNEFLIFLDLGGTLVATYLAALVLTITIEMPTSQLLKMAVVDRTDVSNKKK</sequence>
<organism evidence="4 5">
    <name type="scientific">Callosobruchus maculatus</name>
    <name type="common">Southern cowpea weevil</name>
    <name type="synonym">Pulse bruchid</name>
    <dbReference type="NCBI Taxonomy" id="64391"/>
    <lineage>
        <taxon>Eukaryota</taxon>
        <taxon>Metazoa</taxon>
        <taxon>Ecdysozoa</taxon>
        <taxon>Arthropoda</taxon>
        <taxon>Hexapoda</taxon>
        <taxon>Insecta</taxon>
        <taxon>Pterygota</taxon>
        <taxon>Neoptera</taxon>
        <taxon>Endopterygota</taxon>
        <taxon>Coleoptera</taxon>
        <taxon>Polyphaga</taxon>
        <taxon>Cucujiformia</taxon>
        <taxon>Chrysomeloidea</taxon>
        <taxon>Chrysomelidae</taxon>
        <taxon>Bruchinae</taxon>
        <taxon>Bruchini</taxon>
        <taxon>Callosobruchus</taxon>
    </lineage>
</organism>
<feature type="transmembrane region" description="Helical" evidence="1">
    <location>
        <begin position="504"/>
        <end position="525"/>
    </location>
</feature>
<evidence type="ECO:0000256" key="2">
    <source>
        <dbReference type="SAM" id="SignalP"/>
    </source>
</evidence>
<evidence type="ECO:0000259" key="3">
    <source>
        <dbReference type="Pfam" id="PF01757"/>
    </source>
</evidence>
<proteinExistence type="predicted"/>
<feature type="domain" description="Acyltransferase 3" evidence="3">
    <location>
        <begin position="206"/>
        <end position="601"/>
    </location>
</feature>
<accession>A0A653C4G2</accession>
<name>A0A653C4G2_CALMS</name>
<dbReference type="InterPro" id="IPR052728">
    <property type="entry name" value="O2_lipid_transport_reg"/>
</dbReference>
<dbReference type="PANTHER" id="PTHR11161:SF0">
    <property type="entry name" value="O-ACYLTRANSFERASE LIKE PROTEIN"/>
    <property type="match status" value="1"/>
</dbReference>
<evidence type="ECO:0000313" key="5">
    <source>
        <dbReference type="Proteomes" id="UP000410492"/>
    </source>
</evidence>
<gene>
    <name evidence="4" type="ORF">CALMAC_LOCUS5648</name>
</gene>
<keyword evidence="1" id="KW-1133">Transmembrane helix</keyword>
<keyword evidence="2" id="KW-0732">Signal</keyword>
<feature type="transmembrane region" description="Helical" evidence="1">
    <location>
        <begin position="294"/>
        <end position="313"/>
    </location>
</feature>
<feature type="transmembrane region" description="Helical" evidence="1">
    <location>
        <begin position="546"/>
        <end position="566"/>
    </location>
</feature>
<dbReference type="Proteomes" id="UP000410492">
    <property type="component" value="Unassembled WGS sequence"/>
</dbReference>
<dbReference type="Pfam" id="PF01757">
    <property type="entry name" value="Acyl_transf_3"/>
    <property type="match status" value="1"/>
</dbReference>
<feature type="transmembrane region" description="Helical" evidence="1">
    <location>
        <begin position="472"/>
        <end position="492"/>
    </location>
</feature>
<feature type="chain" id="PRO_5025013552" description="Acyltransferase 3 domain-containing protein" evidence="2">
    <location>
        <begin position="23"/>
        <end position="625"/>
    </location>
</feature>